<gene>
    <name evidence="2" type="ORF">SAMN05443575_1004</name>
</gene>
<dbReference type="PRINTS" id="PR00111">
    <property type="entry name" value="ABHYDROLASE"/>
</dbReference>
<organism evidence="2 3">
    <name type="scientific">Jatrophihabitans endophyticus</name>
    <dbReference type="NCBI Taxonomy" id="1206085"/>
    <lineage>
        <taxon>Bacteria</taxon>
        <taxon>Bacillati</taxon>
        <taxon>Actinomycetota</taxon>
        <taxon>Actinomycetes</taxon>
        <taxon>Jatrophihabitantales</taxon>
        <taxon>Jatrophihabitantaceae</taxon>
        <taxon>Jatrophihabitans</taxon>
    </lineage>
</organism>
<dbReference type="Proteomes" id="UP000186132">
    <property type="component" value="Unassembled WGS sequence"/>
</dbReference>
<name>A0A1M5EU24_9ACTN</name>
<sequence length="335" mass="35807">MPKPPARTVPVARFADAGLISSEDVDGPWPGTHVEVGDIRVHLRTTPATSADAEPALFVHGLAGSALNWTDFAGALRGRLAIEALDLPGHGLSGPAPRGRYSPQLHADTVVRYLEQSGRGPVHLVGNSMGGAVSILVAAQRPDLVRTLTLLAPAVPDNRLRIYPLRANPRFALVFVPVLGELVTRLFNSRYAPEVRAKGTIALCFADRSRFPAARMRELVDEVTERGTSPWAEAAVLRSMRSLAKSQLLGGRAGWRTMRRVAAPTLVVWGDRDRLVAPDLAPYVAAAVPNSRLLEMDDIGHTPMMEAPGPTARAVLAFLDDTAVDDGPADRAAGS</sequence>
<dbReference type="Pfam" id="PF00561">
    <property type="entry name" value="Abhydrolase_1"/>
    <property type="match status" value="1"/>
</dbReference>
<evidence type="ECO:0000259" key="1">
    <source>
        <dbReference type="Pfam" id="PF00561"/>
    </source>
</evidence>
<dbReference type="RefSeq" id="WP_084180692.1">
    <property type="nucleotide sequence ID" value="NZ_FQVU01000001.1"/>
</dbReference>
<dbReference type="PANTHER" id="PTHR46438:SF11">
    <property type="entry name" value="LIPASE-RELATED"/>
    <property type="match status" value="1"/>
</dbReference>
<protein>
    <submittedName>
        <fullName evidence="2">Pimeloyl-ACP methyl ester carboxylesterase</fullName>
    </submittedName>
</protein>
<feature type="domain" description="AB hydrolase-1" evidence="1">
    <location>
        <begin position="57"/>
        <end position="308"/>
    </location>
</feature>
<dbReference type="InterPro" id="IPR000073">
    <property type="entry name" value="AB_hydrolase_1"/>
</dbReference>
<proteinExistence type="predicted"/>
<dbReference type="GO" id="GO:0003824">
    <property type="term" value="F:catalytic activity"/>
    <property type="evidence" value="ECO:0007669"/>
    <property type="project" value="UniProtKB-ARBA"/>
</dbReference>
<dbReference type="EMBL" id="FQVU01000001">
    <property type="protein sequence ID" value="SHF82720.1"/>
    <property type="molecule type" value="Genomic_DNA"/>
</dbReference>
<dbReference type="SUPFAM" id="SSF53474">
    <property type="entry name" value="alpha/beta-Hydrolases"/>
    <property type="match status" value="1"/>
</dbReference>
<accession>A0A1M5EU24</accession>
<keyword evidence="3" id="KW-1185">Reference proteome</keyword>
<dbReference type="STRING" id="1206085.SAMN05443575_1004"/>
<dbReference type="AlphaFoldDB" id="A0A1M5EU24"/>
<evidence type="ECO:0000313" key="2">
    <source>
        <dbReference type="EMBL" id="SHF82720.1"/>
    </source>
</evidence>
<evidence type="ECO:0000313" key="3">
    <source>
        <dbReference type="Proteomes" id="UP000186132"/>
    </source>
</evidence>
<dbReference type="PANTHER" id="PTHR46438">
    <property type="entry name" value="ALPHA/BETA-HYDROLASES SUPERFAMILY PROTEIN"/>
    <property type="match status" value="1"/>
</dbReference>
<dbReference type="InterPro" id="IPR029058">
    <property type="entry name" value="AB_hydrolase_fold"/>
</dbReference>
<dbReference type="OrthoDB" id="9801162at2"/>
<reference evidence="2 3" key="1">
    <citation type="submission" date="2016-11" db="EMBL/GenBank/DDBJ databases">
        <authorList>
            <person name="Jaros S."/>
            <person name="Januszkiewicz K."/>
            <person name="Wedrychowicz H."/>
        </authorList>
    </citation>
    <scope>NUCLEOTIDE SEQUENCE [LARGE SCALE GENOMIC DNA]</scope>
    <source>
        <strain evidence="2 3">DSM 45627</strain>
    </source>
</reference>
<dbReference type="Gene3D" id="3.40.50.1820">
    <property type="entry name" value="alpha/beta hydrolase"/>
    <property type="match status" value="1"/>
</dbReference>